<name>A0A401JCF7_9PROT</name>
<feature type="binding site" evidence="3">
    <location>
        <position position="56"/>
    </location>
    <ligand>
        <name>a divalent metal cation</name>
        <dbReference type="ChEBI" id="CHEBI:60240"/>
    </ligand>
</feature>
<dbReference type="Pfam" id="PF05163">
    <property type="entry name" value="DinB"/>
    <property type="match status" value="1"/>
</dbReference>
<organism evidence="4 5">
    <name type="scientific">Sulfuriferula multivorans</name>
    <dbReference type="NCBI Taxonomy" id="1559896"/>
    <lineage>
        <taxon>Bacteria</taxon>
        <taxon>Pseudomonadati</taxon>
        <taxon>Pseudomonadota</taxon>
        <taxon>Betaproteobacteria</taxon>
        <taxon>Nitrosomonadales</taxon>
        <taxon>Sulfuricellaceae</taxon>
        <taxon>Sulfuriferula</taxon>
    </lineage>
</organism>
<dbReference type="InterPro" id="IPR034660">
    <property type="entry name" value="DinB/YfiT-like"/>
</dbReference>
<dbReference type="Gene3D" id="1.20.120.450">
    <property type="entry name" value="dinb family like domain"/>
    <property type="match status" value="1"/>
</dbReference>
<dbReference type="PANTHER" id="PTHR37302:SF3">
    <property type="entry name" value="DAMAGE-INDUCIBLE PROTEIN DINB"/>
    <property type="match status" value="1"/>
</dbReference>
<evidence type="ECO:0000256" key="3">
    <source>
        <dbReference type="PIRSR" id="PIRSR607837-1"/>
    </source>
</evidence>
<evidence type="ECO:0000256" key="2">
    <source>
        <dbReference type="ARBA" id="ARBA00022723"/>
    </source>
</evidence>
<sequence length="194" mass="22483">MIMQNRYSWKSYFGVLSDYQQWANDRLFAALGGIDRALLQSPQGLFFGTIHHTVDHIMLVNRLWLARLRGEVVAVDFRQLTYPDWDQLIEATQRQAEELTLWLEGCPEDWFDGQLDYVSSEGEARSMWMRDVLTHMMNHQTHHRGQISAVITRLGGAAPEMDYVYYKREMEGYMEIIRDDQSLSGGATSPSSLE</sequence>
<keyword evidence="2 3" id="KW-0479">Metal-binding</keyword>
<reference evidence="4 5" key="1">
    <citation type="journal article" date="2019" name="Front. Microbiol.">
        <title>Genomes of Neutrophilic Sulfur-Oxidizing Chemolithoautotrophs Representing 9 Proteobacterial Species From 8 Genera.</title>
        <authorList>
            <person name="Watanabe T."/>
            <person name="Kojima H."/>
            <person name="Umezawa K."/>
            <person name="Hori C."/>
            <person name="Takasuka T.E."/>
            <person name="Kato Y."/>
            <person name="Fukui M."/>
        </authorList>
    </citation>
    <scope>NUCLEOTIDE SEQUENCE [LARGE SCALE GENOMIC DNA]</scope>
    <source>
        <strain evidence="4 5">TTN</strain>
    </source>
</reference>
<dbReference type="AlphaFoldDB" id="A0A401JCF7"/>
<dbReference type="PANTHER" id="PTHR37302">
    <property type="entry name" value="SLR1116 PROTEIN"/>
    <property type="match status" value="1"/>
</dbReference>
<protein>
    <submittedName>
        <fullName evidence="4">DinB family protein</fullName>
    </submittedName>
</protein>
<dbReference type="EMBL" id="BGOW01000010">
    <property type="protein sequence ID" value="GBL45365.1"/>
    <property type="molecule type" value="Genomic_DNA"/>
</dbReference>
<evidence type="ECO:0000313" key="5">
    <source>
        <dbReference type="Proteomes" id="UP000286806"/>
    </source>
</evidence>
<evidence type="ECO:0000256" key="1">
    <source>
        <dbReference type="ARBA" id="ARBA00008635"/>
    </source>
</evidence>
<dbReference type="GO" id="GO:0046872">
    <property type="term" value="F:metal ion binding"/>
    <property type="evidence" value="ECO:0007669"/>
    <property type="project" value="UniProtKB-KW"/>
</dbReference>
<comment type="caution">
    <text evidence="4">The sequence shown here is derived from an EMBL/GenBank/DDBJ whole genome shotgun (WGS) entry which is preliminary data.</text>
</comment>
<comment type="similarity">
    <text evidence="1">Belongs to the DinB family.</text>
</comment>
<dbReference type="SUPFAM" id="SSF109854">
    <property type="entry name" value="DinB/YfiT-like putative metalloenzymes"/>
    <property type="match status" value="1"/>
</dbReference>
<keyword evidence="5" id="KW-1185">Reference proteome</keyword>
<feature type="binding site" evidence="3">
    <location>
        <position position="143"/>
    </location>
    <ligand>
        <name>a divalent metal cation</name>
        <dbReference type="ChEBI" id="CHEBI:60240"/>
    </ligand>
</feature>
<feature type="binding site" evidence="3">
    <location>
        <position position="139"/>
    </location>
    <ligand>
        <name>a divalent metal cation</name>
        <dbReference type="ChEBI" id="CHEBI:60240"/>
    </ligand>
</feature>
<accession>A0A401JCF7</accession>
<gene>
    <name evidence="4" type="ORF">SFMTTN_1172</name>
</gene>
<proteinExistence type="inferred from homology"/>
<dbReference type="InterPro" id="IPR007837">
    <property type="entry name" value="DinB"/>
</dbReference>
<evidence type="ECO:0000313" key="4">
    <source>
        <dbReference type="EMBL" id="GBL45365.1"/>
    </source>
</evidence>
<dbReference type="Proteomes" id="UP000286806">
    <property type="component" value="Unassembled WGS sequence"/>
</dbReference>